<dbReference type="InterPro" id="IPR009057">
    <property type="entry name" value="Homeodomain-like_sf"/>
</dbReference>
<dbReference type="InterPro" id="IPR009071">
    <property type="entry name" value="HMG_box_dom"/>
</dbReference>
<feature type="DNA-binding region" description="HMG box" evidence="3">
    <location>
        <begin position="914"/>
        <end position="993"/>
    </location>
</feature>
<feature type="region of interest" description="Disordered" evidence="4">
    <location>
        <begin position="69"/>
        <end position="88"/>
    </location>
</feature>
<dbReference type="PROSITE" id="PS50118">
    <property type="entry name" value="HMG_BOX_2"/>
    <property type="match status" value="1"/>
</dbReference>
<evidence type="ECO:0008006" key="9">
    <source>
        <dbReference type="Google" id="ProtNLM"/>
    </source>
</evidence>
<dbReference type="Gene3D" id="1.10.10.10">
    <property type="entry name" value="Winged helix-like DNA-binding domain superfamily/Winged helix DNA-binding domain"/>
    <property type="match status" value="1"/>
</dbReference>
<protein>
    <recommendedName>
        <fullName evidence="9">SWIRM domain-containing protein</fullName>
    </recommendedName>
</protein>
<evidence type="ECO:0000256" key="2">
    <source>
        <dbReference type="ARBA" id="ARBA00023002"/>
    </source>
</evidence>
<dbReference type="InterPro" id="IPR050281">
    <property type="entry name" value="Flavin_monoamine_oxidase"/>
</dbReference>
<feature type="domain" description="HMG box" evidence="5">
    <location>
        <begin position="914"/>
        <end position="993"/>
    </location>
</feature>
<dbReference type="InterPro" id="IPR036910">
    <property type="entry name" value="HMG_box_dom_sf"/>
</dbReference>
<evidence type="ECO:0000313" key="8">
    <source>
        <dbReference type="Proteomes" id="UP000053599"/>
    </source>
</evidence>
<dbReference type="InterPro" id="IPR007526">
    <property type="entry name" value="SWIRM"/>
</dbReference>
<feature type="region of interest" description="Disordered" evidence="4">
    <location>
        <begin position="32"/>
        <end position="61"/>
    </location>
</feature>
<dbReference type="EMBL" id="KN846951">
    <property type="protein sequence ID" value="KIV85198.1"/>
    <property type="molecule type" value="Genomic_DNA"/>
</dbReference>
<gene>
    <name evidence="7" type="ORF">PV11_00924</name>
</gene>
<dbReference type="GO" id="GO:0003682">
    <property type="term" value="F:chromatin binding"/>
    <property type="evidence" value="ECO:0007669"/>
    <property type="project" value="TreeGrafter"/>
</dbReference>
<dbReference type="GO" id="GO:0003677">
    <property type="term" value="F:DNA binding"/>
    <property type="evidence" value="ECO:0007669"/>
    <property type="project" value="UniProtKB-UniRule"/>
</dbReference>
<proteinExistence type="inferred from homology"/>
<dbReference type="HOGENOM" id="CLU_004498_1_2_1"/>
<comment type="similarity">
    <text evidence="1">Belongs to the flavin monoamine oxidase family.</text>
</comment>
<dbReference type="GO" id="GO:0006338">
    <property type="term" value="P:chromatin remodeling"/>
    <property type="evidence" value="ECO:0007669"/>
    <property type="project" value="TreeGrafter"/>
</dbReference>
<feature type="compositionally biased region" description="Low complexity" evidence="4">
    <location>
        <begin position="77"/>
        <end position="88"/>
    </location>
</feature>
<feature type="domain" description="SWIRM" evidence="6">
    <location>
        <begin position="143"/>
        <end position="238"/>
    </location>
</feature>
<dbReference type="GO" id="GO:0016491">
    <property type="term" value="F:oxidoreductase activity"/>
    <property type="evidence" value="ECO:0007669"/>
    <property type="project" value="UniProtKB-KW"/>
</dbReference>
<dbReference type="Gene3D" id="1.10.30.10">
    <property type="entry name" value="High mobility group box domain"/>
    <property type="match status" value="1"/>
</dbReference>
<feature type="region of interest" description="Disordered" evidence="4">
    <location>
        <begin position="432"/>
        <end position="468"/>
    </location>
</feature>
<dbReference type="Pfam" id="PF01593">
    <property type="entry name" value="Amino_oxidase"/>
    <property type="match status" value="2"/>
</dbReference>
<dbReference type="PANTHER" id="PTHR10742">
    <property type="entry name" value="FLAVIN MONOAMINE OXIDASE"/>
    <property type="match status" value="1"/>
</dbReference>
<dbReference type="GO" id="GO:0050660">
    <property type="term" value="F:flavin adenine dinucleotide binding"/>
    <property type="evidence" value="ECO:0007669"/>
    <property type="project" value="TreeGrafter"/>
</dbReference>
<dbReference type="FunFam" id="1.10.10.10:FF:000064">
    <property type="entry name" value="Lysine-specific histone demethylase 1A"/>
    <property type="match status" value="1"/>
</dbReference>
<name>A0A0D1ZEF9_9EURO</name>
<feature type="compositionally biased region" description="Basic residues" evidence="4">
    <location>
        <begin position="437"/>
        <end position="448"/>
    </location>
</feature>
<dbReference type="OrthoDB" id="9982100at2759"/>
<keyword evidence="3" id="KW-0238">DNA-binding</keyword>
<evidence type="ECO:0000256" key="3">
    <source>
        <dbReference type="PROSITE-ProRule" id="PRU00267"/>
    </source>
</evidence>
<dbReference type="SMART" id="SM00398">
    <property type="entry name" value="HMG"/>
    <property type="match status" value="1"/>
</dbReference>
<evidence type="ECO:0000259" key="6">
    <source>
        <dbReference type="PROSITE" id="PS50934"/>
    </source>
</evidence>
<reference evidence="7 8" key="1">
    <citation type="submission" date="2015-01" db="EMBL/GenBank/DDBJ databases">
        <title>The Genome Sequence of Exophiala sideris CBS121828.</title>
        <authorList>
            <consortium name="The Broad Institute Genomics Platform"/>
            <person name="Cuomo C."/>
            <person name="de Hoog S."/>
            <person name="Gorbushina A."/>
            <person name="Stielow B."/>
            <person name="Teixiera M."/>
            <person name="Abouelleil A."/>
            <person name="Chapman S.B."/>
            <person name="Priest M."/>
            <person name="Young S.K."/>
            <person name="Wortman J."/>
            <person name="Nusbaum C."/>
            <person name="Birren B."/>
        </authorList>
    </citation>
    <scope>NUCLEOTIDE SEQUENCE [LARGE SCALE GENOMIC DNA]</scope>
    <source>
        <strain evidence="7 8">CBS 121828</strain>
    </source>
</reference>
<dbReference type="Proteomes" id="UP000053599">
    <property type="component" value="Unassembled WGS sequence"/>
</dbReference>
<dbReference type="InterPro" id="IPR002937">
    <property type="entry name" value="Amino_oxidase"/>
</dbReference>
<dbReference type="InterPro" id="IPR036188">
    <property type="entry name" value="FAD/NAD-bd_sf"/>
</dbReference>
<dbReference type="Gene3D" id="3.50.50.60">
    <property type="entry name" value="FAD/NAD(P)-binding domain"/>
    <property type="match status" value="2"/>
</dbReference>
<dbReference type="SUPFAM" id="SSF51905">
    <property type="entry name" value="FAD/NAD(P)-binding domain"/>
    <property type="match status" value="1"/>
</dbReference>
<sequence length="1042" mass="116091">MAAVVAPSNTARTMGSIMPDVEMSGMPTSNVISHDEPMLDDSDDEFIKMEEDDDSVSSTGPVSLLRSLQVESENRDSPNSSLTSASVASSIVDQKATTTIKQETKSDSSNSVSPYMFLKAPTTCRAKSSIPSRLSPSDYASQCVAAAEASRLNPYALHEDEHKLLQDKLCYSHVSVYLNIRNGILRLWSRNPSVSVNLEEAIGCIKDERWTRLACFAYEWLLRRGYINFGCVEPPAITKSAGRGRPKKENSQQTIVVIGGGMAGLSTARQLTNLFRHYPDHASPKIIVLEGRDRIGGRIYSHPLTSMRSSKLAPDQRPTAEMGAHIIVGFERGNPLDAIIRGQLALDYHLLRDLSTLYDIDGTPVNGVNDAMIERLYNDVLDRTGHYRLKHTVKKTAQGDKDLIDAGREPPDEEGLTIKQFEEATALGTIDQLLPNKKSRRRGAGHRAAKGDKSSEEVETSTETKTQLPAAQAAKEFGFLLRKTTQMHETLELEDLAVQLNQSLGTVMNAGIDQYQKFLDLKPYALRLLNWHFANLEYANAANVDKLSLRGWDQDIGNEFEGEHAQVVGGYQQVPRALWRHPEPLDVRTRKAVKSIKYSAAGSQGKATVTCEDGHSIEADKVVFAAPLGVLKAQSIQFDPPLPQWKRDAIRRLGFGLLNKVILVFERPFWDVNRDMFGLLRAPRDSAGFNQTDYKEGRGQFYLFWNCIETSGLPVLIALMAGESAHEAEKVSDEVLVGQCVEQLQNVFGARNVPQPLESIVTRWGSDRFARGTYSFVAAEARPGDYDLIAAPIQNLFFAGEATIATHPATVHGAYLSGLRAANEVFESMVGSIPIPPTLVSASTSKKLSSTSIDLTQMDTHMAVGGKRKGDELLPAGTFTRPIKEKDNTLQEAWDAAMWVRIYDDLGPPPTKPAKANVNSFLLYSGEHWEEVKTRLGEERKKTGKRSKQSERDQVRVELGKMWAALTDEEKKPYTDRTNKNREENERLMKEWAVKAADWDKRTWEVKDVWIKEGNSFEEFCKRKREEDELMDAADQAKRAKI</sequence>
<evidence type="ECO:0000256" key="1">
    <source>
        <dbReference type="ARBA" id="ARBA00005995"/>
    </source>
</evidence>
<dbReference type="GO" id="GO:0010468">
    <property type="term" value="P:regulation of gene expression"/>
    <property type="evidence" value="ECO:0007669"/>
    <property type="project" value="UniProtKB-ARBA"/>
</dbReference>
<dbReference type="AlphaFoldDB" id="A0A0D1ZEF9"/>
<dbReference type="Pfam" id="PF04433">
    <property type="entry name" value="SWIRM"/>
    <property type="match status" value="1"/>
</dbReference>
<organism evidence="7 8">
    <name type="scientific">Exophiala sideris</name>
    <dbReference type="NCBI Taxonomy" id="1016849"/>
    <lineage>
        <taxon>Eukaryota</taxon>
        <taxon>Fungi</taxon>
        <taxon>Dikarya</taxon>
        <taxon>Ascomycota</taxon>
        <taxon>Pezizomycotina</taxon>
        <taxon>Eurotiomycetes</taxon>
        <taxon>Chaetothyriomycetidae</taxon>
        <taxon>Chaetothyriales</taxon>
        <taxon>Herpotrichiellaceae</taxon>
        <taxon>Exophiala</taxon>
    </lineage>
</organism>
<evidence type="ECO:0000259" key="5">
    <source>
        <dbReference type="PROSITE" id="PS50118"/>
    </source>
</evidence>
<dbReference type="PROSITE" id="PS50934">
    <property type="entry name" value="SWIRM"/>
    <property type="match status" value="1"/>
</dbReference>
<dbReference type="PANTHER" id="PTHR10742:SF386">
    <property type="entry name" value="LYSINE-SPECIFIC HISTONE DEMETHYLASE 1A"/>
    <property type="match status" value="1"/>
</dbReference>
<keyword evidence="3" id="KW-0539">Nucleus</keyword>
<dbReference type="SUPFAM" id="SSF54373">
    <property type="entry name" value="FAD-linked reductases, C-terminal domain"/>
    <property type="match status" value="1"/>
</dbReference>
<feature type="compositionally biased region" description="Acidic residues" evidence="4">
    <location>
        <begin position="38"/>
        <end position="55"/>
    </location>
</feature>
<evidence type="ECO:0000256" key="4">
    <source>
        <dbReference type="SAM" id="MobiDB-lite"/>
    </source>
</evidence>
<dbReference type="EMBL" id="KN846951">
    <property type="protein sequence ID" value="KIV85197.1"/>
    <property type="molecule type" value="Genomic_DNA"/>
</dbReference>
<evidence type="ECO:0000313" key="7">
    <source>
        <dbReference type="EMBL" id="KIV85198.1"/>
    </source>
</evidence>
<dbReference type="STRING" id="1016849.A0A0D1ZEF9"/>
<dbReference type="Pfam" id="PF09011">
    <property type="entry name" value="HMG_box_2"/>
    <property type="match status" value="1"/>
</dbReference>
<accession>A0A0D1ZEF9</accession>
<keyword evidence="2" id="KW-0560">Oxidoreductase</keyword>
<dbReference type="InterPro" id="IPR036388">
    <property type="entry name" value="WH-like_DNA-bd_sf"/>
</dbReference>
<dbReference type="SUPFAM" id="SSF46689">
    <property type="entry name" value="Homeodomain-like"/>
    <property type="match status" value="1"/>
</dbReference>
<dbReference type="Gene3D" id="3.90.660.10">
    <property type="match status" value="1"/>
</dbReference>
<dbReference type="SUPFAM" id="SSF47095">
    <property type="entry name" value="HMG-box"/>
    <property type="match status" value="1"/>
</dbReference>
<dbReference type="GO" id="GO:0005634">
    <property type="term" value="C:nucleus"/>
    <property type="evidence" value="ECO:0007669"/>
    <property type="project" value="UniProtKB-UniRule"/>
</dbReference>